<evidence type="ECO:0000259" key="16">
    <source>
        <dbReference type="Pfam" id="PF00593"/>
    </source>
</evidence>
<keyword evidence="8" id="KW-0406">Ion transport</keyword>
<proteinExistence type="inferred from homology"/>
<evidence type="ECO:0000256" key="1">
    <source>
        <dbReference type="ARBA" id="ARBA00004571"/>
    </source>
</evidence>
<dbReference type="InterPro" id="IPR036942">
    <property type="entry name" value="Beta-barrel_TonB_sf"/>
</dbReference>
<dbReference type="PROSITE" id="PS01156">
    <property type="entry name" value="TONB_DEPENDENT_REC_2"/>
    <property type="match status" value="1"/>
</dbReference>
<dbReference type="CDD" id="cd01347">
    <property type="entry name" value="ligand_gated_channel"/>
    <property type="match status" value="1"/>
</dbReference>
<evidence type="ECO:0000256" key="7">
    <source>
        <dbReference type="ARBA" id="ARBA00023004"/>
    </source>
</evidence>
<reference evidence="18 19" key="1">
    <citation type="submission" date="2022-05" db="EMBL/GenBank/DDBJ databases">
        <authorList>
            <person name="Jo J.-H."/>
            <person name="Im W.-T."/>
        </authorList>
    </citation>
    <scope>NUCLEOTIDE SEQUENCE [LARGE SCALE GENOMIC DNA]</scope>
    <source>
        <strain evidence="18 19">NSE70-1</strain>
    </source>
</reference>
<feature type="domain" description="TonB-dependent receptor plug" evidence="17">
    <location>
        <begin position="64"/>
        <end position="173"/>
    </location>
</feature>
<dbReference type="Pfam" id="PF07715">
    <property type="entry name" value="Plug"/>
    <property type="match status" value="1"/>
</dbReference>
<evidence type="ECO:0000256" key="8">
    <source>
        <dbReference type="ARBA" id="ARBA00023065"/>
    </source>
</evidence>
<evidence type="ECO:0000259" key="17">
    <source>
        <dbReference type="Pfam" id="PF07715"/>
    </source>
</evidence>
<sequence length="830" mass="89295">MSYRTVSAARAILLAGSAAIVAIPTQALAQDAEQVAAEANEQADEAAADSGEIVVTARRRAEALQDVPIAVTAYSGAQLEREGAIDITDIGDTTPNVTLETSRGTNTTLTAFIRGVGQQDPVAGFEQGVGIYLDDVYLNRPQGAVLDIYDVERIEVLRGPQGTLYGRNTIGGAVKYVTRGLPDDPELKVRANVGTYGQADLVVSAGGALTEGFRIGGSAARLSREGFGKNLTTGDENYNKDIWAIRGTMEMEPVDAISVRVSGDYTWDDSEARGGHRLIPSLCDALCGHTSYPVLDDEFDTRGGLTDPEQKVRGGGIAGHLTWDIADGYTFKSISAWRHNKSHTPIDFESLPEIDVDVPAIYEDDQFSQEVQLEIDRGPFAGIVGAYYLDANANNIFDVRLYTTCPTVPRPGCVIALPGLSAVTQGDVDTKTWAIFGDFTYDITDQWSVSLGGRYTSDKRHATVFRANYVFGGQPGLGGVPPFGDGVQLGAATSDFDGKRKDTDFTPRASISFKPNEDHNIYLSYSEGFKGGGFDPRGLTTATPRSSPTVPPTEEEIYEFMAFEPETVRSYELGWKGALFDKRLRMAVALFRANYKDVQVPGSAGGVTAGGVPTFVGITTNAGKARFQGVEVEANWAVAEDLATSGDRLNLAGTVGFLDAEYREFLTVVNRNEAGAPIAPIEVDMADFREVQNTPKWTLSGSVNYDTPLASGRLNFNSSLSYRSSSQQFEIATPGIDENGFALLDASLVWRSAGDRWSIGLHGKNLTDTKYITAGYNFLLQNPYTGDFIQASGAPATTPSQLVPALGREGVLNAFYGNPRQVFLSFGAKF</sequence>
<keyword evidence="10 12" id="KW-0472">Membrane</keyword>
<dbReference type="EMBL" id="JAMGBA010000002">
    <property type="protein sequence ID" value="MCL6698756.1"/>
    <property type="molecule type" value="Genomic_DNA"/>
</dbReference>
<evidence type="ECO:0000256" key="14">
    <source>
        <dbReference type="RuleBase" id="RU003357"/>
    </source>
</evidence>
<keyword evidence="4" id="KW-0410">Iron transport</keyword>
<dbReference type="InterPro" id="IPR000531">
    <property type="entry name" value="Beta-barrel_TonB"/>
</dbReference>
<keyword evidence="9 14" id="KW-0798">TonB box</keyword>
<feature type="short sequence motif" description="TonB C-terminal box" evidence="13">
    <location>
        <begin position="813"/>
        <end position="830"/>
    </location>
</feature>
<dbReference type="RefSeq" id="WP_249904146.1">
    <property type="nucleotide sequence ID" value="NZ_JAMGBA010000002.1"/>
</dbReference>
<gene>
    <name evidence="18" type="ORF">LZ496_08180</name>
</gene>
<evidence type="ECO:0000256" key="5">
    <source>
        <dbReference type="ARBA" id="ARBA00022692"/>
    </source>
</evidence>
<organism evidence="18 19">
    <name type="scientific">Sphingomonas caseinilyticus</name>
    <dbReference type="NCBI Taxonomy" id="2908205"/>
    <lineage>
        <taxon>Bacteria</taxon>
        <taxon>Pseudomonadati</taxon>
        <taxon>Pseudomonadota</taxon>
        <taxon>Alphaproteobacteria</taxon>
        <taxon>Sphingomonadales</taxon>
        <taxon>Sphingomonadaceae</taxon>
        <taxon>Sphingomonas</taxon>
    </lineage>
</organism>
<dbReference type="PANTHER" id="PTHR32552">
    <property type="entry name" value="FERRICHROME IRON RECEPTOR-RELATED"/>
    <property type="match status" value="1"/>
</dbReference>
<keyword evidence="7" id="KW-0408">Iron</keyword>
<protein>
    <submittedName>
        <fullName evidence="18">TonB-dependent receptor</fullName>
    </submittedName>
</protein>
<evidence type="ECO:0000256" key="2">
    <source>
        <dbReference type="ARBA" id="ARBA00022448"/>
    </source>
</evidence>
<keyword evidence="6 15" id="KW-0732">Signal</keyword>
<evidence type="ECO:0000256" key="12">
    <source>
        <dbReference type="PROSITE-ProRule" id="PRU01360"/>
    </source>
</evidence>
<keyword evidence="3 12" id="KW-1134">Transmembrane beta strand</keyword>
<comment type="similarity">
    <text evidence="12 14">Belongs to the TonB-dependent receptor family.</text>
</comment>
<dbReference type="SUPFAM" id="SSF56935">
    <property type="entry name" value="Porins"/>
    <property type="match status" value="1"/>
</dbReference>
<comment type="caution">
    <text evidence="18">The sequence shown here is derived from an EMBL/GenBank/DDBJ whole genome shotgun (WGS) entry which is preliminary data.</text>
</comment>
<evidence type="ECO:0000256" key="11">
    <source>
        <dbReference type="ARBA" id="ARBA00023237"/>
    </source>
</evidence>
<keyword evidence="2 12" id="KW-0813">Transport</keyword>
<keyword evidence="18" id="KW-0675">Receptor</keyword>
<dbReference type="Proteomes" id="UP001203410">
    <property type="component" value="Unassembled WGS sequence"/>
</dbReference>
<dbReference type="Gene3D" id="2.40.170.20">
    <property type="entry name" value="TonB-dependent receptor, beta-barrel domain"/>
    <property type="match status" value="1"/>
</dbReference>
<feature type="domain" description="TonB-dependent receptor-like beta-barrel" evidence="16">
    <location>
        <begin position="310"/>
        <end position="766"/>
    </location>
</feature>
<dbReference type="InterPro" id="IPR010917">
    <property type="entry name" value="TonB_rcpt_CS"/>
</dbReference>
<dbReference type="InterPro" id="IPR039426">
    <property type="entry name" value="TonB-dep_rcpt-like"/>
</dbReference>
<keyword evidence="5 12" id="KW-0812">Transmembrane</keyword>
<accession>A0ABT0RUX6</accession>
<evidence type="ECO:0000256" key="13">
    <source>
        <dbReference type="PROSITE-ProRule" id="PRU10144"/>
    </source>
</evidence>
<evidence type="ECO:0000256" key="6">
    <source>
        <dbReference type="ARBA" id="ARBA00022729"/>
    </source>
</evidence>
<evidence type="ECO:0000256" key="9">
    <source>
        <dbReference type="ARBA" id="ARBA00023077"/>
    </source>
</evidence>
<evidence type="ECO:0000256" key="15">
    <source>
        <dbReference type="SAM" id="SignalP"/>
    </source>
</evidence>
<feature type="signal peptide" evidence="15">
    <location>
        <begin position="1"/>
        <end position="29"/>
    </location>
</feature>
<evidence type="ECO:0000256" key="3">
    <source>
        <dbReference type="ARBA" id="ARBA00022452"/>
    </source>
</evidence>
<dbReference type="PANTHER" id="PTHR32552:SF81">
    <property type="entry name" value="TONB-DEPENDENT OUTER MEMBRANE RECEPTOR"/>
    <property type="match status" value="1"/>
</dbReference>
<dbReference type="InterPro" id="IPR012910">
    <property type="entry name" value="Plug_dom"/>
</dbReference>
<evidence type="ECO:0000256" key="10">
    <source>
        <dbReference type="ARBA" id="ARBA00023136"/>
    </source>
</evidence>
<evidence type="ECO:0000313" key="18">
    <source>
        <dbReference type="EMBL" id="MCL6698756.1"/>
    </source>
</evidence>
<comment type="subcellular location">
    <subcellularLocation>
        <location evidence="1 12">Cell outer membrane</location>
        <topology evidence="1 12">Multi-pass membrane protein</topology>
    </subcellularLocation>
</comment>
<keyword evidence="19" id="KW-1185">Reference proteome</keyword>
<dbReference type="PROSITE" id="PS52016">
    <property type="entry name" value="TONB_DEPENDENT_REC_3"/>
    <property type="match status" value="1"/>
</dbReference>
<evidence type="ECO:0000256" key="4">
    <source>
        <dbReference type="ARBA" id="ARBA00022496"/>
    </source>
</evidence>
<evidence type="ECO:0000313" key="19">
    <source>
        <dbReference type="Proteomes" id="UP001203410"/>
    </source>
</evidence>
<feature type="chain" id="PRO_5045881422" evidence="15">
    <location>
        <begin position="30"/>
        <end position="830"/>
    </location>
</feature>
<keyword evidence="11 12" id="KW-0998">Cell outer membrane</keyword>
<name>A0ABT0RUX6_9SPHN</name>
<dbReference type="Pfam" id="PF00593">
    <property type="entry name" value="TonB_dep_Rec_b-barrel"/>
    <property type="match status" value="1"/>
</dbReference>